<evidence type="ECO:0000256" key="2">
    <source>
        <dbReference type="ARBA" id="ARBA00012587"/>
    </source>
</evidence>
<dbReference type="InterPro" id="IPR036908">
    <property type="entry name" value="RlpA-like_sf"/>
</dbReference>
<dbReference type="PANTHER" id="PTHR30124">
    <property type="entry name" value="MEMBRANE-BOUND LYTIC MUREIN TRANSGLYCOSYLASE A"/>
    <property type="match status" value="1"/>
</dbReference>
<evidence type="ECO:0000256" key="3">
    <source>
        <dbReference type="ARBA" id="ARBA00023239"/>
    </source>
</evidence>
<reference evidence="9" key="1">
    <citation type="journal article" date="2019" name="Int. J. Syst. Evol. Microbiol.">
        <title>The Global Catalogue of Microorganisms (GCM) 10K type strain sequencing project: providing services to taxonomists for standard genome sequencing and annotation.</title>
        <authorList>
            <consortium name="The Broad Institute Genomics Platform"/>
            <consortium name="The Broad Institute Genome Sequencing Center for Infectious Disease"/>
            <person name="Wu L."/>
            <person name="Ma J."/>
        </authorList>
    </citation>
    <scope>NUCLEOTIDE SEQUENCE [LARGE SCALE GENOMIC DNA]</scope>
    <source>
        <strain evidence="9">CGMCC 1.12806</strain>
    </source>
</reference>
<evidence type="ECO:0000256" key="6">
    <source>
        <dbReference type="SAM" id="MobiDB-lite"/>
    </source>
</evidence>
<dbReference type="InterPro" id="IPR005300">
    <property type="entry name" value="MltA_B"/>
</dbReference>
<dbReference type="SMART" id="SM00925">
    <property type="entry name" value="MltA"/>
    <property type="match status" value="1"/>
</dbReference>
<dbReference type="InterPro" id="IPR010611">
    <property type="entry name" value="3D_dom"/>
</dbReference>
<comment type="catalytic activity">
    <reaction evidence="1">
        <text>Exolytic cleavage of the (1-&gt;4)-beta-glycosidic linkage between N-acetylmuramic acid (MurNAc) and N-acetylglucosamine (GlcNAc) residues in peptidoglycan, from either the reducing or the non-reducing ends of the peptidoglycan chains, with concomitant formation of a 1,6-anhydrobond in the MurNAc residue.</text>
        <dbReference type="EC" id="4.2.2.n1"/>
    </reaction>
</comment>
<dbReference type="Gene3D" id="2.40.40.10">
    <property type="entry name" value="RlpA-like domain"/>
    <property type="match status" value="1"/>
</dbReference>
<dbReference type="NCBIfam" id="NF008366">
    <property type="entry name" value="PRK11162.1"/>
    <property type="match status" value="1"/>
</dbReference>
<dbReference type="PROSITE" id="PS51257">
    <property type="entry name" value="PROKAR_LIPOPROTEIN"/>
    <property type="match status" value="1"/>
</dbReference>
<dbReference type="CDD" id="cd22785">
    <property type="entry name" value="DPBB_MltA-like"/>
    <property type="match status" value="1"/>
</dbReference>
<dbReference type="Proteomes" id="UP000627464">
    <property type="component" value="Unassembled WGS sequence"/>
</dbReference>
<feature type="region of interest" description="Disordered" evidence="6">
    <location>
        <begin position="374"/>
        <end position="397"/>
    </location>
</feature>
<dbReference type="EC" id="4.2.2.n1" evidence="2"/>
<evidence type="ECO:0000313" key="9">
    <source>
        <dbReference type="Proteomes" id="UP000627464"/>
    </source>
</evidence>
<gene>
    <name evidence="8" type="ORF">GCM10011328_39620</name>
</gene>
<protein>
    <recommendedName>
        <fullName evidence="2">peptidoglycan lytic exotransglycosylase</fullName>
        <ecNumber evidence="2">4.2.2.n1</ecNumber>
    </recommendedName>
    <alternativeName>
        <fullName evidence="5">Murein hydrolase A</fullName>
    </alternativeName>
</protein>
<dbReference type="Pfam" id="PF06725">
    <property type="entry name" value="3D"/>
    <property type="match status" value="1"/>
</dbReference>
<sequence length="397" mass="43404">MKGRWSKYLLSGLVIAVLAGCSSRPTDRGQQYKDGRLDNALEYVNEPNATGKPVNAKDYADQVMEVQYASSSLYGRNNTTFQAVEQWIRSGADTRTLSQYGINAYQMEGADNFGNVQFTGYYTPVLQARYTRQGAFQYPLYRMPPKRGRLPDRASIYSGALSEKYVVAWTNSLMDNFMMEVQGSGYVDYGDGRPLTFFGYAGKNGHAYRSIGKVLIDRGEVARENMSMQAIRHWADTHSASEVQELLEQNPSFVFFKPVPFAPVKGASGVPLIAKASVASDRSLIPAGTTILAEVPELNNKGKFTGKYHMRLMVALDVGGAIKGQHFDMYQGIGPDAGHAAGYYNHYGRVWVLKSAQNGKPLFTAYNAASSSSSSATPSALAPVPATTSNSGSFLLK</sequence>
<accession>A0ABQ1H7L3</accession>
<evidence type="ECO:0000256" key="1">
    <source>
        <dbReference type="ARBA" id="ARBA00001420"/>
    </source>
</evidence>
<dbReference type="EMBL" id="BMFZ01000014">
    <property type="protein sequence ID" value="GGA60265.1"/>
    <property type="molecule type" value="Genomic_DNA"/>
</dbReference>
<name>A0ABQ1H7L3_9GAMM</name>
<dbReference type="InterPro" id="IPR026044">
    <property type="entry name" value="MltA"/>
</dbReference>
<evidence type="ECO:0000256" key="5">
    <source>
        <dbReference type="ARBA" id="ARBA00030918"/>
    </source>
</evidence>
<dbReference type="RefSeq" id="WP_188475260.1">
    <property type="nucleotide sequence ID" value="NZ_BMFZ01000014.1"/>
</dbReference>
<dbReference type="SUPFAM" id="SSF50685">
    <property type="entry name" value="Barwin-like endoglucanases"/>
    <property type="match status" value="1"/>
</dbReference>
<dbReference type="PANTHER" id="PTHR30124:SF0">
    <property type="entry name" value="MEMBRANE-BOUND LYTIC MUREIN TRANSGLYCOSYLASE A"/>
    <property type="match status" value="1"/>
</dbReference>
<dbReference type="CDD" id="cd14472">
    <property type="entry name" value="mltA_B_like"/>
    <property type="match status" value="1"/>
</dbReference>
<dbReference type="Gene3D" id="2.40.240.50">
    <property type="entry name" value="Barwin-like endoglucanases"/>
    <property type="match status" value="1"/>
</dbReference>
<feature type="domain" description="Lytic transglycosylase MltA" evidence="7">
    <location>
        <begin position="125"/>
        <end position="257"/>
    </location>
</feature>
<evidence type="ECO:0000259" key="7">
    <source>
        <dbReference type="SMART" id="SM00925"/>
    </source>
</evidence>
<evidence type="ECO:0000313" key="8">
    <source>
        <dbReference type="EMBL" id="GGA60265.1"/>
    </source>
</evidence>
<feature type="compositionally biased region" description="Low complexity" evidence="6">
    <location>
        <begin position="374"/>
        <end position="389"/>
    </location>
</feature>
<comment type="caution">
    <text evidence="8">The sequence shown here is derived from an EMBL/GenBank/DDBJ whole genome shotgun (WGS) entry which is preliminary data.</text>
</comment>
<keyword evidence="4" id="KW-0961">Cell wall biogenesis/degradation</keyword>
<keyword evidence="3" id="KW-0456">Lyase</keyword>
<proteinExistence type="predicted"/>
<organism evidence="8 9">
    <name type="scientific">Hafnia psychrotolerans</name>
    <dbReference type="NCBI Taxonomy" id="1477018"/>
    <lineage>
        <taxon>Bacteria</taxon>
        <taxon>Pseudomonadati</taxon>
        <taxon>Pseudomonadota</taxon>
        <taxon>Gammaproteobacteria</taxon>
        <taxon>Enterobacterales</taxon>
        <taxon>Hafniaceae</taxon>
        <taxon>Hafnia</taxon>
    </lineage>
</organism>
<keyword evidence="9" id="KW-1185">Reference proteome</keyword>
<dbReference type="Pfam" id="PF03562">
    <property type="entry name" value="MltA"/>
    <property type="match status" value="1"/>
</dbReference>
<evidence type="ECO:0000256" key="4">
    <source>
        <dbReference type="ARBA" id="ARBA00023316"/>
    </source>
</evidence>